<evidence type="ECO:0000259" key="1">
    <source>
        <dbReference type="PROSITE" id="PS51340"/>
    </source>
</evidence>
<dbReference type="Proteomes" id="UP000198661">
    <property type="component" value="Unassembled WGS sequence"/>
</dbReference>
<dbReference type="GO" id="GO:0030151">
    <property type="term" value="F:molybdenum ion binding"/>
    <property type="evidence" value="ECO:0007669"/>
    <property type="project" value="InterPro"/>
</dbReference>
<dbReference type="Pfam" id="PF03476">
    <property type="entry name" value="MOSC_N"/>
    <property type="match status" value="1"/>
</dbReference>
<organism evidence="2 3">
    <name type="scientific">Planifilum fulgidum</name>
    <dbReference type="NCBI Taxonomy" id="201973"/>
    <lineage>
        <taxon>Bacteria</taxon>
        <taxon>Bacillati</taxon>
        <taxon>Bacillota</taxon>
        <taxon>Bacilli</taxon>
        <taxon>Bacillales</taxon>
        <taxon>Thermoactinomycetaceae</taxon>
        <taxon>Planifilum</taxon>
    </lineage>
</organism>
<keyword evidence="3" id="KW-1185">Reference proteome</keyword>
<gene>
    <name evidence="2" type="ORF">SAMN04488025_1182</name>
</gene>
<proteinExistence type="predicted"/>
<protein>
    <recommendedName>
        <fullName evidence="1">MOSC domain-containing protein</fullName>
    </recommendedName>
</protein>
<dbReference type="RefSeq" id="WP_092038781.1">
    <property type="nucleotide sequence ID" value="NZ_FOOK01000018.1"/>
</dbReference>
<dbReference type="SUPFAM" id="SSF50800">
    <property type="entry name" value="PK beta-barrel domain-like"/>
    <property type="match status" value="1"/>
</dbReference>
<dbReference type="STRING" id="201973.SAMN04488025_1182"/>
<accession>A0A1I2PIS6</accession>
<evidence type="ECO:0000313" key="2">
    <source>
        <dbReference type="EMBL" id="SFG15009.1"/>
    </source>
</evidence>
<sequence>MKPIGEIKEIIRYPVKSFQGERVQKTRVMKGGLYGDRSHAFLDESRPGNFLTIAQCPEMARYRARFRGEELPDRYPPVEVTTPEGRVYRFGDAELQRRIEALAKRKVSPVMHDPSGGPNRAIEEAPVLIVTDASLRELGKWRRREVALERFRPNLLISLHDPVPFAEDDWVGRTLRAGGVELAVNGLCERCMIVTVDPKDASRDLPLLRTLAKERDSCFGVYAAVIRPGVLQVGDRVFLTGS</sequence>
<evidence type="ECO:0000313" key="3">
    <source>
        <dbReference type="Proteomes" id="UP000198661"/>
    </source>
</evidence>
<dbReference type="Pfam" id="PF03473">
    <property type="entry name" value="MOSC"/>
    <property type="match status" value="1"/>
</dbReference>
<dbReference type="InterPro" id="IPR005302">
    <property type="entry name" value="MoCF_Sase_C"/>
</dbReference>
<dbReference type="GO" id="GO:0030170">
    <property type="term" value="F:pyridoxal phosphate binding"/>
    <property type="evidence" value="ECO:0007669"/>
    <property type="project" value="InterPro"/>
</dbReference>
<dbReference type="InterPro" id="IPR011037">
    <property type="entry name" value="Pyrv_Knase-like_insert_dom_sf"/>
</dbReference>
<dbReference type="Gene3D" id="2.40.33.20">
    <property type="entry name" value="PK beta-barrel domain-like"/>
    <property type="match status" value="1"/>
</dbReference>
<dbReference type="GO" id="GO:0003824">
    <property type="term" value="F:catalytic activity"/>
    <property type="evidence" value="ECO:0007669"/>
    <property type="project" value="InterPro"/>
</dbReference>
<dbReference type="InterPro" id="IPR005303">
    <property type="entry name" value="MOCOS_middle"/>
</dbReference>
<dbReference type="EMBL" id="FOOK01000018">
    <property type="protein sequence ID" value="SFG15009.1"/>
    <property type="molecule type" value="Genomic_DNA"/>
</dbReference>
<dbReference type="OrthoDB" id="581532at2"/>
<name>A0A1I2PIS6_9BACL</name>
<dbReference type="AlphaFoldDB" id="A0A1I2PIS6"/>
<reference evidence="2 3" key="1">
    <citation type="submission" date="2016-10" db="EMBL/GenBank/DDBJ databases">
        <authorList>
            <person name="de Groot N.N."/>
        </authorList>
    </citation>
    <scope>NUCLEOTIDE SEQUENCE [LARGE SCALE GENOMIC DNA]</scope>
    <source>
        <strain evidence="2 3">DSM 44945</strain>
    </source>
</reference>
<feature type="domain" description="MOSC" evidence="1">
    <location>
        <begin position="75"/>
        <end position="240"/>
    </location>
</feature>
<dbReference type="PROSITE" id="PS51340">
    <property type="entry name" value="MOSC"/>
    <property type="match status" value="1"/>
</dbReference>